<evidence type="ECO:0000313" key="3">
    <source>
        <dbReference type="EMBL" id="KAK2729314.1"/>
    </source>
</evidence>
<dbReference type="Gene3D" id="2.40.50.40">
    <property type="match status" value="1"/>
</dbReference>
<keyword evidence="4" id="KW-1185">Reference proteome</keyword>
<sequence length="211" mass="23893">MVVRRGSIVQAAWSSCLEVTEIICTATGGGRDFYGVAVEIREPLVWDWLDGRQFLWVFEDDNCVKVWQESVERPRPSHAAWMSRLQCIVGCCETDDGTTLYAVKWDGYACPTWEAEEDLSNQGQLLADHDQTCKCKPGRESRRRESEWEGRDRRQMRETMGLVDSIQIRCLRLIDAWVLSPLLLQSRECGVKSTVVESSSNGAGVADLDLT</sequence>
<feature type="domain" description="Chromo" evidence="2">
    <location>
        <begin position="87"/>
        <end position="126"/>
    </location>
</feature>
<reference evidence="3" key="1">
    <citation type="submission" date="2023-02" db="EMBL/GenBank/DDBJ databases">
        <title>Colletotrichum kahawae CIFC_Que2 genome sequencing and assembly.</title>
        <authorList>
            <person name="Baroncelli R."/>
        </authorList>
    </citation>
    <scope>NUCLEOTIDE SEQUENCE</scope>
    <source>
        <strain evidence="3">CIFC_Que2</strain>
    </source>
</reference>
<dbReference type="PROSITE" id="PS51257">
    <property type="entry name" value="PROKAR_LIPOPROTEIN"/>
    <property type="match status" value="1"/>
</dbReference>
<comment type="subunit">
    <text evidence="1">Component of the NuA4 histone acetyltransferase complex.</text>
</comment>
<organism evidence="3 4">
    <name type="scientific">Colletotrichum kahawae</name>
    <name type="common">Coffee berry disease fungus</name>
    <dbReference type="NCBI Taxonomy" id="34407"/>
    <lineage>
        <taxon>Eukaryota</taxon>
        <taxon>Fungi</taxon>
        <taxon>Dikarya</taxon>
        <taxon>Ascomycota</taxon>
        <taxon>Pezizomycotina</taxon>
        <taxon>Sordariomycetes</taxon>
        <taxon>Hypocreomycetidae</taxon>
        <taxon>Glomerellales</taxon>
        <taxon>Glomerellaceae</taxon>
        <taxon>Colletotrichum</taxon>
        <taxon>Colletotrichum gloeosporioides species complex</taxon>
    </lineage>
</organism>
<gene>
    <name evidence="3" type="ORF">CKAH01_10263</name>
</gene>
<dbReference type="InterPro" id="IPR016197">
    <property type="entry name" value="Chromo-like_dom_sf"/>
</dbReference>
<dbReference type="SUPFAM" id="SSF54160">
    <property type="entry name" value="Chromo domain-like"/>
    <property type="match status" value="1"/>
</dbReference>
<dbReference type="Proteomes" id="UP001281614">
    <property type="component" value="Unassembled WGS sequence"/>
</dbReference>
<dbReference type="AlphaFoldDB" id="A0AAE0CXR5"/>
<proteinExistence type="predicted"/>
<dbReference type="Pfam" id="PF00385">
    <property type="entry name" value="Chromo"/>
    <property type="match status" value="1"/>
</dbReference>
<evidence type="ECO:0000313" key="4">
    <source>
        <dbReference type="Proteomes" id="UP001281614"/>
    </source>
</evidence>
<name>A0AAE0CXR5_COLKA</name>
<protein>
    <recommendedName>
        <fullName evidence="2">Chromo domain-containing protein</fullName>
    </recommendedName>
</protein>
<dbReference type="CDD" id="cd00024">
    <property type="entry name" value="CD_CSD"/>
    <property type="match status" value="1"/>
</dbReference>
<evidence type="ECO:0000256" key="1">
    <source>
        <dbReference type="ARBA" id="ARBA00011353"/>
    </source>
</evidence>
<dbReference type="InterPro" id="IPR023780">
    <property type="entry name" value="Chromo_domain"/>
</dbReference>
<comment type="caution">
    <text evidence="3">The sequence shown here is derived from an EMBL/GenBank/DDBJ whole genome shotgun (WGS) entry which is preliminary data.</text>
</comment>
<evidence type="ECO:0000259" key="2">
    <source>
        <dbReference type="Pfam" id="PF00385"/>
    </source>
</evidence>
<dbReference type="EMBL" id="VYYT01000799">
    <property type="protein sequence ID" value="KAK2729314.1"/>
    <property type="molecule type" value="Genomic_DNA"/>
</dbReference>
<accession>A0AAE0CXR5</accession>